<dbReference type="EMBL" id="CP032613">
    <property type="protein sequence ID" value="AYF85184.1"/>
    <property type="molecule type" value="Genomic_DNA"/>
</dbReference>
<evidence type="ECO:0000313" key="3">
    <source>
        <dbReference type="Proteomes" id="UP000269847"/>
    </source>
</evidence>
<evidence type="ECO:0000313" key="1">
    <source>
        <dbReference type="EMBL" id="AYF85184.1"/>
    </source>
</evidence>
<gene>
    <name evidence="1" type="ORF">D7J84_29715</name>
    <name evidence="2" type="ORF">D7J84_29995</name>
</gene>
<accession>A0A9W3VH33</accession>
<protein>
    <submittedName>
        <fullName evidence="2">Uncharacterized protein</fullName>
    </submittedName>
</protein>
<geneLocation type="plasmid" evidence="2 3">
    <name>p.6</name>
</geneLocation>
<dbReference type="RefSeq" id="WP_061885348.1">
    <property type="nucleotide sequence ID" value="NZ_CP014287.1"/>
</dbReference>
<dbReference type="Proteomes" id="UP000269847">
    <property type="component" value="Plasmid p.6"/>
</dbReference>
<sequence length="100" mass="11757">MSLVGNLKELQEKAIDEKVLEFAEEMEIVITKSAASGYSGHRYKIHNENPDKHIMHSKIFTEKLQELMDGVKVEFKKEERKGIITGFNYYEHYICFSWND</sequence>
<name>A0A9W3VH33_BACTU</name>
<proteinExistence type="predicted"/>
<evidence type="ECO:0000313" key="2">
    <source>
        <dbReference type="EMBL" id="AYF85239.1"/>
    </source>
</evidence>
<organism evidence="2 3">
    <name type="scientific">Bacillus thuringiensis</name>
    <dbReference type="NCBI Taxonomy" id="1428"/>
    <lineage>
        <taxon>Bacteria</taxon>
        <taxon>Bacillati</taxon>
        <taxon>Bacillota</taxon>
        <taxon>Bacilli</taxon>
        <taxon>Bacillales</taxon>
        <taxon>Bacillaceae</taxon>
        <taxon>Bacillus</taxon>
        <taxon>Bacillus cereus group</taxon>
    </lineage>
</organism>
<dbReference type="EMBL" id="CP032613">
    <property type="protein sequence ID" value="AYF85239.1"/>
    <property type="molecule type" value="Genomic_DNA"/>
</dbReference>
<dbReference type="AlphaFoldDB" id="A0A9W3VH33"/>
<reference evidence="2 3" key="1">
    <citation type="submission" date="2018-09" db="EMBL/GenBank/DDBJ databases">
        <title>Complete genome of Bacillus thuringiensis strain QZL38.</title>
        <authorList>
            <person name="Song F."/>
        </authorList>
    </citation>
    <scope>NUCLEOTIDE SEQUENCE [LARGE SCALE GENOMIC DNA]</scope>
    <source>
        <strain evidence="2 3">QZL38</strain>
        <plasmid evidence="2 3">p.6</plasmid>
    </source>
</reference>
<keyword evidence="2" id="KW-0614">Plasmid</keyword>